<feature type="compositionally biased region" description="Acidic residues" evidence="7">
    <location>
        <begin position="305"/>
        <end position="320"/>
    </location>
</feature>
<feature type="transmembrane region" description="Helical" evidence="8">
    <location>
        <begin position="788"/>
        <end position="806"/>
    </location>
</feature>
<dbReference type="Proteomes" id="UP000761534">
    <property type="component" value="Unassembled WGS sequence"/>
</dbReference>
<evidence type="ECO:0000256" key="2">
    <source>
        <dbReference type="ARBA" id="ARBA00008170"/>
    </source>
</evidence>
<evidence type="ECO:0000256" key="9">
    <source>
        <dbReference type="SAM" id="SignalP"/>
    </source>
</evidence>
<feature type="chain" id="PRO_5024976331" description="Sodium/calcium exchanger membrane region domain-containing protein" evidence="9">
    <location>
        <begin position="30"/>
        <end position="811"/>
    </location>
</feature>
<keyword evidence="3" id="KW-0813">Transport</keyword>
<dbReference type="Gene3D" id="1.20.1420.30">
    <property type="entry name" value="NCX, central ion-binding region"/>
    <property type="match status" value="2"/>
</dbReference>
<keyword evidence="5 8" id="KW-1133">Transmembrane helix</keyword>
<feature type="transmembrane region" description="Helical" evidence="8">
    <location>
        <begin position="591"/>
        <end position="609"/>
    </location>
</feature>
<evidence type="ECO:0000259" key="10">
    <source>
        <dbReference type="Pfam" id="PF01699"/>
    </source>
</evidence>
<feature type="compositionally biased region" description="Pro residues" evidence="7">
    <location>
        <begin position="462"/>
        <end position="471"/>
    </location>
</feature>
<feature type="compositionally biased region" description="Basic and acidic residues" evidence="7">
    <location>
        <begin position="292"/>
        <end position="304"/>
    </location>
</feature>
<dbReference type="PANTHER" id="PTHR12266">
    <property type="entry name" value="NA+/CA2+ K+ INDEPENDENT EXCHANGER"/>
    <property type="match status" value="1"/>
</dbReference>
<evidence type="ECO:0000256" key="7">
    <source>
        <dbReference type="SAM" id="MobiDB-lite"/>
    </source>
</evidence>
<evidence type="ECO:0000256" key="8">
    <source>
        <dbReference type="SAM" id="Phobius"/>
    </source>
</evidence>
<evidence type="ECO:0000256" key="4">
    <source>
        <dbReference type="ARBA" id="ARBA00022692"/>
    </source>
</evidence>
<feature type="compositionally biased region" description="Polar residues" evidence="7">
    <location>
        <begin position="419"/>
        <end position="443"/>
    </location>
</feature>
<feature type="domain" description="Sodium/calcium exchanger membrane region" evidence="10">
    <location>
        <begin position="652"/>
        <end position="803"/>
    </location>
</feature>
<keyword evidence="9" id="KW-0732">Signal</keyword>
<evidence type="ECO:0000313" key="12">
    <source>
        <dbReference type="Proteomes" id="UP000761534"/>
    </source>
</evidence>
<keyword evidence="4 8" id="KW-0812">Transmembrane</keyword>
<evidence type="ECO:0000313" key="11">
    <source>
        <dbReference type="EMBL" id="KAA8909631.1"/>
    </source>
</evidence>
<feature type="domain" description="Sodium/calcium exchanger membrane region" evidence="10">
    <location>
        <begin position="85"/>
        <end position="225"/>
    </location>
</feature>
<feature type="transmembrane region" description="Helical" evidence="8">
    <location>
        <begin position="686"/>
        <end position="708"/>
    </location>
</feature>
<feature type="region of interest" description="Disordered" evidence="7">
    <location>
        <begin position="456"/>
        <end position="494"/>
    </location>
</feature>
<feature type="region of interest" description="Disordered" evidence="7">
    <location>
        <begin position="266"/>
        <end position="391"/>
    </location>
</feature>
<feature type="transmembrane region" description="Helical" evidence="8">
    <location>
        <begin position="205"/>
        <end position="228"/>
    </location>
</feature>
<feature type="region of interest" description="Disordered" evidence="7">
    <location>
        <begin position="413"/>
        <end position="443"/>
    </location>
</feature>
<dbReference type="GO" id="GO:0006874">
    <property type="term" value="P:intracellular calcium ion homeostasis"/>
    <property type="evidence" value="ECO:0007669"/>
    <property type="project" value="TreeGrafter"/>
</dbReference>
<feature type="transmembrane region" description="Helical" evidence="8">
    <location>
        <begin position="148"/>
        <end position="169"/>
    </location>
</feature>
<feature type="signal peptide" evidence="9">
    <location>
        <begin position="1"/>
        <end position="29"/>
    </location>
</feature>
<dbReference type="OrthoDB" id="407410at2759"/>
<dbReference type="InterPro" id="IPR004837">
    <property type="entry name" value="NaCa_Exmemb"/>
</dbReference>
<protein>
    <recommendedName>
        <fullName evidence="10">Sodium/calcium exchanger membrane region domain-containing protein</fullName>
    </recommendedName>
</protein>
<dbReference type="AlphaFoldDB" id="A0A642V7A9"/>
<name>A0A642V7A9_9ASCO</name>
<feature type="transmembrane region" description="Helical" evidence="8">
    <location>
        <begin position="615"/>
        <end position="639"/>
    </location>
</feature>
<organism evidence="11 12">
    <name type="scientific">Trichomonascus ciferrii</name>
    <dbReference type="NCBI Taxonomy" id="44093"/>
    <lineage>
        <taxon>Eukaryota</taxon>
        <taxon>Fungi</taxon>
        <taxon>Dikarya</taxon>
        <taxon>Ascomycota</taxon>
        <taxon>Saccharomycotina</taxon>
        <taxon>Dipodascomycetes</taxon>
        <taxon>Dipodascales</taxon>
        <taxon>Trichomonascaceae</taxon>
        <taxon>Trichomonascus</taxon>
        <taxon>Trichomonascus ciferrii complex</taxon>
    </lineage>
</organism>
<keyword evidence="6 8" id="KW-0472">Membrane</keyword>
<feature type="compositionally biased region" description="Acidic residues" evidence="7">
    <location>
        <begin position="266"/>
        <end position="275"/>
    </location>
</feature>
<dbReference type="Pfam" id="PF01699">
    <property type="entry name" value="Na_Ca_ex"/>
    <property type="match status" value="2"/>
</dbReference>
<dbReference type="GO" id="GO:0008324">
    <property type="term" value="F:monoatomic cation transmembrane transporter activity"/>
    <property type="evidence" value="ECO:0007669"/>
    <property type="project" value="TreeGrafter"/>
</dbReference>
<accession>A0A642V7A9</accession>
<feature type="compositionally biased region" description="Low complexity" evidence="7">
    <location>
        <begin position="340"/>
        <end position="362"/>
    </location>
</feature>
<evidence type="ECO:0000256" key="5">
    <source>
        <dbReference type="ARBA" id="ARBA00022989"/>
    </source>
</evidence>
<keyword evidence="12" id="KW-1185">Reference proteome</keyword>
<feature type="transmembrane region" description="Helical" evidence="8">
    <location>
        <begin position="720"/>
        <end position="743"/>
    </location>
</feature>
<feature type="transmembrane region" description="Helical" evidence="8">
    <location>
        <begin position="755"/>
        <end position="776"/>
    </location>
</feature>
<comment type="similarity">
    <text evidence="2">Belongs to the Ca(2+):cation antiporter (CaCA) (TC 2.A.19) family.</text>
</comment>
<evidence type="ECO:0000256" key="6">
    <source>
        <dbReference type="ARBA" id="ARBA00023136"/>
    </source>
</evidence>
<feature type="transmembrane region" description="Helical" evidence="8">
    <location>
        <begin position="651"/>
        <end position="674"/>
    </location>
</feature>
<comment type="caution">
    <text evidence="11">The sequence shown here is derived from an EMBL/GenBank/DDBJ whole genome shotgun (WGS) entry which is preliminary data.</text>
</comment>
<dbReference type="InterPro" id="IPR051359">
    <property type="entry name" value="CaCA_antiporter"/>
</dbReference>
<evidence type="ECO:0000256" key="1">
    <source>
        <dbReference type="ARBA" id="ARBA00004141"/>
    </source>
</evidence>
<dbReference type="EMBL" id="SWFS01000336">
    <property type="protein sequence ID" value="KAA8909631.1"/>
    <property type="molecule type" value="Genomic_DNA"/>
</dbReference>
<sequence>MSSGGYLLNRWILCVCLVILFVQPKVVSAEQLHNSCLDVKNAVDKCHFVKEHCKAERIGYADYLQGYYCAPSKFGALVYLGFTIVWLICLFMTIGIAASDFVCPNLNTMATSMGLSESLIGVTFLAFGNGSPDVFSTYAAMKIGSGSLAIGELIGAASFITAVVSGSMALVRPFKVSRKSFVRDALFFAASIAFAMYFMSDGLLQLWECIVMLVIYILYVIFVVWWHWYKSRKRQRLIAEMRARNFYADDIAVGHGYNDIGGGYDYDDDDEEAVGDDNPLLATPDFSALSRSNRDPESYYREDDRVDVEDEEQEAEEAYEEITRYMSLHRQHPELRRGGRNSSEESGGEESAVVSPPMSPVSAQESSHSRQQAHHHHHHHHHRTKSRDMSAPIRPSLFGALEFRSLIQKLEESKVAKGSDTSIPMSTNYQGSDSPEEQPQQPNIPHLIVTDSSEGLDRYELDPPPPAPPQSPSMSITPSQRSRRSSTSGDRSSQLPSTVVRQVWRFQLPKLPVYVSKHAFFKLFPTLDGLTGKPWYGMISSILTAPSVLLLTMTVPVYDTKNGADVCDSEDSAESIKEQLNEQGKKQVSRWLLVTQSLLAPLFVSLMGFGGKLPLLSLLFGSAIASFILLIGVFFVFPPNRDLPRTCVKHVSFLGFIISISWVSTIANEVVAVLKMLGTVYHISDAILGLTVFAMGNSLGDLVSNLTIAKMGYPMMALSACFGGPMLNIMVGIGVSCLVVMIQQKKAEDVYKIELSPTLIISGATLLLTLLLLLIAVPLNNWEMSRTIGCITILFWAVSTVLNVIIELTTH</sequence>
<proteinExistence type="inferred from homology"/>
<dbReference type="VEuPathDB" id="FungiDB:TRICI_004466"/>
<feature type="transmembrane region" description="Helical" evidence="8">
    <location>
        <begin position="181"/>
        <end position="199"/>
    </location>
</feature>
<reference evidence="11" key="1">
    <citation type="journal article" date="2019" name="G3 (Bethesda)">
        <title>Genome Assemblies of Two Rare Opportunistic Yeast Pathogens: Diutina rugosa (syn. Candida rugosa) and Trichomonascus ciferrii (syn. Candida ciferrii).</title>
        <authorList>
            <person name="Mixao V."/>
            <person name="Saus E."/>
            <person name="Hansen A.P."/>
            <person name="Lass-Florl C."/>
            <person name="Gabaldon T."/>
        </authorList>
    </citation>
    <scope>NUCLEOTIDE SEQUENCE</scope>
    <source>
        <strain evidence="11">CBS 4856</strain>
    </source>
</reference>
<dbReference type="PANTHER" id="PTHR12266:SF0">
    <property type="entry name" value="MITOCHONDRIAL SODIUM_CALCIUM EXCHANGER PROTEIN"/>
    <property type="match status" value="1"/>
</dbReference>
<feature type="transmembrane region" description="Helical" evidence="8">
    <location>
        <begin position="110"/>
        <end position="128"/>
    </location>
</feature>
<gene>
    <name evidence="11" type="ORF">TRICI_004466</name>
</gene>
<feature type="compositionally biased region" description="Basic residues" evidence="7">
    <location>
        <begin position="371"/>
        <end position="385"/>
    </location>
</feature>
<dbReference type="GO" id="GO:0016020">
    <property type="term" value="C:membrane"/>
    <property type="evidence" value="ECO:0007669"/>
    <property type="project" value="UniProtKB-SubCell"/>
</dbReference>
<evidence type="ECO:0000256" key="3">
    <source>
        <dbReference type="ARBA" id="ARBA00022448"/>
    </source>
</evidence>
<feature type="transmembrane region" description="Helical" evidence="8">
    <location>
        <begin position="76"/>
        <end position="98"/>
    </location>
</feature>
<dbReference type="InterPro" id="IPR044880">
    <property type="entry name" value="NCX_ion-bd_dom_sf"/>
</dbReference>
<comment type="subcellular location">
    <subcellularLocation>
        <location evidence="1">Membrane</location>
        <topology evidence="1">Multi-pass membrane protein</topology>
    </subcellularLocation>
</comment>